<evidence type="ECO:0000256" key="5">
    <source>
        <dbReference type="ARBA" id="ARBA00022989"/>
    </source>
</evidence>
<organism evidence="8 9">
    <name type="scientific">Serratia fonticola</name>
    <dbReference type="NCBI Taxonomy" id="47917"/>
    <lineage>
        <taxon>Bacteria</taxon>
        <taxon>Pseudomonadati</taxon>
        <taxon>Pseudomonadota</taxon>
        <taxon>Gammaproteobacteria</taxon>
        <taxon>Enterobacterales</taxon>
        <taxon>Yersiniaceae</taxon>
        <taxon>Serratia</taxon>
    </lineage>
</organism>
<dbReference type="EMBL" id="JAVIGA010000005">
    <property type="protein sequence ID" value="MDQ9126149.1"/>
    <property type="molecule type" value="Genomic_DNA"/>
</dbReference>
<keyword evidence="4 7" id="KW-0812">Transmembrane</keyword>
<feature type="transmembrane region" description="Helical" evidence="7">
    <location>
        <begin position="77"/>
        <end position="97"/>
    </location>
</feature>
<dbReference type="AlphaFoldDB" id="A0AAJ1YA99"/>
<feature type="transmembrane region" description="Helical" evidence="7">
    <location>
        <begin position="44"/>
        <end position="65"/>
    </location>
</feature>
<evidence type="ECO:0000256" key="7">
    <source>
        <dbReference type="SAM" id="Phobius"/>
    </source>
</evidence>
<dbReference type="RefSeq" id="WP_309046922.1">
    <property type="nucleotide sequence ID" value="NZ_JAVIGA010000005.1"/>
</dbReference>
<dbReference type="Proteomes" id="UP001224622">
    <property type="component" value="Unassembled WGS sequence"/>
</dbReference>
<evidence type="ECO:0000256" key="2">
    <source>
        <dbReference type="ARBA" id="ARBA00022448"/>
    </source>
</evidence>
<dbReference type="GO" id="GO:0022857">
    <property type="term" value="F:transmembrane transporter activity"/>
    <property type="evidence" value="ECO:0007669"/>
    <property type="project" value="InterPro"/>
</dbReference>
<keyword evidence="2" id="KW-0813">Transport</keyword>
<evidence type="ECO:0000256" key="6">
    <source>
        <dbReference type="ARBA" id="ARBA00023136"/>
    </source>
</evidence>
<evidence type="ECO:0000256" key="3">
    <source>
        <dbReference type="ARBA" id="ARBA00022475"/>
    </source>
</evidence>
<feature type="transmembrane region" description="Helical" evidence="7">
    <location>
        <begin position="213"/>
        <end position="241"/>
    </location>
</feature>
<keyword evidence="6 7" id="KW-0472">Membrane</keyword>
<feature type="transmembrane region" description="Helical" evidence="7">
    <location>
        <begin position="283"/>
        <end position="301"/>
    </location>
</feature>
<dbReference type="SUPFAM" id="SSF103473">
    <property type="entry name" value="MFS general substrate transporter"/>
    <property type="match status" value="1"/>
</dbReference>
<sequence>MKPRSFIITSGLPTLTGLQLLTSLVDWMLLIFLQLVVFRLTGSAFSIMLLVLCELIPMLLLGAWAGAIVDRMKLNRVLFWSCAARLLVSIALLLPLVRNELGALYVIAALGAACNRFFSPAASALLPRIVTENALSQANALVMGVRMAGMAAGTLLAGILASRYSFDVVAILIGILLLLAGICCLLLPAAIHMPANEAKQSLLDDVREAISRFGGVLMAPLAASVLVTLALGSFEIIALVYVSQVLGRSPDDVGLLFGAYGLGMLGGLLLSSWRWGMRRYGRVMFASLSLMCLSIWALAHIDSLSLALALVAVAGVAEGLVLSLSLLRLYTLVANDFCARVVALLDTSTAASFLLAVLITGSVADLVPAPQLLKYMAVIFASLLLLGIGAFGLYHRFRVPQVLVRKE</sequence>
<dbReference type="InterPro" id="IPR036259">
    <property type="entry name" value="MFS_trans_sf"/>
</dbReference>
<feature type="transmembrane region" description="Helical" evidence="7">
    <location>
        <begin position="253"/>
        <end position="271"/>
    </location>
</feature>
<evidence type="ECO:0000256" key="4">
    <source>
        <dbReference type="ARBA" id="ARBA00022692"/>
    </source>
</evidence>
<evidence type="ECO:0000313" key="8">
    <source>
        <dbReference type="EMBL" id="MDQ9126149.1"/>
    </source>
</evidence>
<dbReference type="PANTHER" id="PTHR43266">
    <property type="entry name" value="MACROLIDE-EFFLUX PROTEIN"/>
    <property type="match status" value="1"/>
</dbReference>
<feature type="transmembrane region" description="Helical" evidence="7">
    <location>
        <begin position="341"/>
        <end position="363"/>
    </location>
</feature>
<feature type="transmembrane region" description="Helical" evidence="7">
    <location>
        <begin position="12"/>
        <end position="38"/>
    </location>
</feature>
<evidence type="ECO:0000313" key="9">
    <source>
        <dbReference type="Proteomes" id="UP001224622"/>
    </source>
</evidence>
<dbReference type="Gene3D" id="1.20.1250.20">
    <property type="entry name" value="MFS general substrate transporter like domains"/>
    <property type="match status" value="1"/>
</dbReference>
<feature type="transmembrane region" description="Helical" evidence="7">
    <location>
        <begin position="168"/>
        <end position="192"/>
    </location>
</feature>
<evidence type="ECO:0000256" key="1">
    <source>
        <dbReference type="ARBA" id="ARBA00004651"/>
    </source>
</evidence>
<name>A0AAJ1YA99_SERFO</name>
<feature type="transmembrane region" description="Helical" evidence="7">
    <location>
        <begin position="307"/>
        <end position="329"/>
    </location>
</feature>
<keyword evidence="5 7" id="KW-1133">Transmembrane helix</keyword>
<dbReference type="CDD" id="cd06173">
    <property type="entry name" value="MFS_MefA_like"/>
    <property type="match status" value="1"/>
</dbReference>
<keyword evidence="3" id="KW-1003">Cell membrane</keyword>
<reference evidence="8" key="1">
    <citation type="submission" date="2023-08" db="EMBL/GenBank/DDBJ databases">
        <title>The Comparative Genomic Analysis of Yersiniaceae from Polar Regions.</title>
        <authorList>
            <person name="Goncharov A."/>
            <person name="Aslanov B."/>
            <person name="Kolodzhieva V."/>
            <person name="Azarov D."/>
            <person name="Mochov A."/>
            <person name="Lebedeva E."/>
        </authorList>
    </citation>
    <scope>NUCLEOTIDE SEQUENCE</scope>
    <source>
        <strain evidence="8">Vf</strain>
    </source>
</reference>
<comment type="subcellular location">
    <subcellularLocation>
        <location evidence="1">Cell membrane</location>
        <topology evidence="1">Multi-pass membrane protein</topology>
    </subcellularLocation>
</comment>
<feature type="transmembrane region" description="Helical" evidence="7">
    <location>
        <begin position="375"/>
        <end position="397"/>
    </location>
</feature>
<dbReference type="GO" id="GO:0005886">
    <property type="term" value="C:plasma membrane"/>
    <property type="evidence" value="ECO:0007669"/>
    <property type="project" value="UniProtKB-SubCell"/>
</dbReference>
<comment type="caution">
    <text evidence="8">The sequence shown here is derived from an EMBL/GenBank/DDBJ whole genome shotgun (WGS) entry which is preliminary data.</text>
</comment>
<accession>A0AAJ1YA99</accession>
<feature type="transmembrane region" description="Helical" evidence="7">
    <location>
        <begin position="138"/>
        <end position="162"/>
    </location>
</feature>
<protein>
    <submittedName>
        <fullName evidence="8">MFS transporter</fullName>
    </submittedName>
</protein>
<dbReference type="InterPro" id="IPR011701">
    <property type="entry name" value="MFS"/>
</dbReference>
<gene>
    <name evidence="8" type="ORF">RDT67_06860</name>
</gene>
<dbReference type="PANTHER" id="PTHR43266:SF7">
    <property type="entry name" value="TRANSPORTER, PUTATIVE-RELATED"/>
    <property type="match status" value="1"/>
</dbReference>
<dbReference type="Pfam" id="PF07690">
    <property type="entry name" value="MFS_1"/>
    <property type="match status" value="1"/>
</dbReference>
<proteinExistence type="predicted"/>
<feature type="transmembrane region" description="Helical" evidence="7">
    <location>
        <begin position="103"/>
        <end position="126"/>
    </location>
</feature>